<dbReference type="InterPro" id="IPR020781">
    <property type="entry name" value="ATPase_OSCP/d_CS"/>
</dbReference>
<dbReference type="SMART" id="SM00116">
    <property type="entry name" value="CBS"/>
    <property type="match status" value="4"/>
</dbReference>
<evidence type="ECO:0000256" key="6">
    <source>
        <dbReference type="ARBA" id="ARBA00022737"/>
    </source>
</evidence>
<evidence type="ECO:0000259" key="13">
    <source>
        <dbReference type="PROSITE" id="PS51371"/>
    </source>
</evidence>
<keyword evidence="10" id="KW-0472">Membrane</keyword>
<dbReference type="InterPro" id="IPR026015">
    <property type="entry name" value="ATP_synth_OSCP/delta_N_sf"/>
</dbReference>
<comment type="subcellular location">
    <subcellularLocation>
        <location evidence="1">Membrane</location>
    </subcellularLocation>
</comment>
<dbReference type="GO" id="GO:0031588">
    <property type="term" value="C:nucleotide-activated protein kinase complex"/>
    <property type="evidence" value="ECO:0007669"/>
    <property type="project" value="TreeGrafter"/>
</dbReference>
<dbReference type="GO" id="GO:0019887">
    <property type="term" value="F:protein kinase regulator activity"/>
    <property type="evidence" value="ECO:0007669"/>
    <property type="project" value="TreeGrafter"/>
</dbReference>
<organism evidence="14 15">
    <name type="scientific">Wallemia ichthyophaga</name>
    <dbReference type="NCBI Taxonomy" id="245174"/>
    <lineage>
        <taxon>Eukaryota</taxon>
        <taxon>Fungi</taxon>
        <taxon>Dikarya</taxon>
        <taxon>Basidiomycota</taxon>
        <taxon>Wallemiomycotina</taxon>
        <taxon>Wallemiomycetes</taxon>
        <taxon>Wallemiales</taxon>
        <taxon>Wallemiaceae</taxon>
        <taxon>Wallemia</taxon>
    </lineage>
</organism>
<dbReference type="Proteomes" id="UP000306954">
    <property type="component" value="Unassembled WGS sequence"/>
</dbReference>
<evidence type="ECO:0000256" key="5">
    <source>
        <dbReference type="ARBA" id="ARBA00022448"/>
    </source>
</evidence>
<dbReference type="PANTHER" id="PTHR13780:SF35">
    <property type="entry name" value="LD22662P"/>
    <property type="match status" value="1"/>
</dbReference>
<evidence type="ECO:0000256" key="10">
    <source>
        <dbReference type="ARBA" id="ARBA00023136"/>
    </source>
</evidence>
<dbReference type="GO" id="GO:0005634">
    <property type="term" value="C:nucleus"/>
    <property type="evidence" value="ECO:0007669"/>
    <property type="project" value="TreeGrafter"/>
</dbReference>
<dbReference type="Gene3D" id="3.10.580.10">
    <property type="entry name" value="CBS-domain"/>
    <property type="match status" value="2"/>
</dbReference>
<comment type="similarity">
    <text evidence="3">Belongs to the ATPase delta chain family.</text>
</comment>
<evidence type="ECO:0000313" key="14">
    <source>
        <dbReference type="EMBL" id="TIB16016.1"/>
    </source>
</evidence>
<dbReference type="Gene3D" id="1.10.520.20">
    <property type="entry name" value="N-terminal domain of the delta subunit of the F1F0-ATP synthase"/>
    <property type="match status" value="1"/>
</dbReference>
<feature type="domain" description="CBS" evidence="13">
    <location>
        <begin position="343"/>
        <end position="405"/>
    </location>
</feature>
<evidence type="ECO:0000256" key="2">
    <source>
        <dbReference type="ARBA" id="ARBA00006750"/>
    </source>
</evidence>
<comment type="similarity">
    <text evidence="2">Belongs to the 5'-AMP-activated protein kinase gamma subunit family.</text>
</comment>
<feature type="domain" description="CBS" evidence="13">
    <location>
        <begin position="425"/>
        <end position="487"/>
    </location>
</feature>
<dbReference type="PANTHER" id="PTHR13780">
    <property type="entry name" value="AMP-ACTIVATED PROTEIN KINASE, GAMMA REGULATORY SUBUNIT"/>
    <property type="match status" value="1"/>
</dbReference>
<dbReference type="PROSITE" id="PS51371">
    <property type="entry name" value="CBS"/>
    <property type="match status" value="3"/>
</dbReference>
<evidence type="ECO:0000256" key="3">
    <source>
        <dbReference type="ARBA" id="ARBA00007046"/>
    </source>
</evidence>
<dbReference type="GO" id="GO:0019901">
    <property type="term" value="F:protein kinase binding"/>
    <property type="evidence" value="ECO:0007669"/>
    <property type="project" value="TreeGrafter"/>
</dbReference>
<gene>
    <name evidence="14" type="ORF">E3P90_00675</name>
</gene>
<dbReference type="PROSITE" id="PS00389">
    <property type="entry name" value="ATPASE_DELTA"/>
    <property type="match status" value="1"/>
</dbReference>
<keyword evidence="7" id="KW-0375">Hydrogen ion transport</keyword>
<keyword evidence="6" id="KW-0677">Repeat</keyword>
<name>A0A4T0IQ21_WALIC</name>
<evidence type="ECO:0000256" key="8">
    <source>
        <dbReference type="ARBA" id="ARBA00023065"/>
    </source>
</evidence>
<dbReference type="GO" id="GO:0016020">
    <property type="term" value="C:membrane"/>
    <property type="evidence" value="ECO:0007669"/>
    <property type="project" value="UniProtKB-SubCell"/>
</dbReference>
<sequence>MMNRSFNSVRGYATQAKVSPPITLYSLPGKYATAAYTAALKESPKSLTQVATELSGLKASIPKNDKLLDLITNPTLSNDARVQGIEEALKFSGAKSEITKNLLSTLSENGRLASTSKVVEEFEKLISAHNGDVEVVVESAQELDSKLQSRLEATLKNSSIAAEGKKIKFVSKVNPALLGGLVVEFGEKTVDLSVASKVNKLNNLIKRRPRRNTVQRTPVDHDKSIEAIRTFLQSKDCLSILPVSSKMIVFDTRLQVIKALNALVQNGVVSAPLWSSVESKFAGMLTISDLVHLMQYYYATTSSYEGAADDVEQLTLGNLRGEFRLVALAWLTIQDIETAIEVLPPPLHSIHPMRPLLEACHILMTSHARRLPLIDHDDRTDVEVVLSVLTQYRVLKFIAMNCKETLGLQKTLLELNIGTYASNSDTSLEPLAVATMDTTVFDVVHQFSAKGISAVPIVDEEGAVINLYETVDVITLVRLGSYQSLDLTISSALAQRSAEFPGVITCSPKETLANVFSLIAKRRVHRLVMVEDEDKTLPNGQIRRKGALVGIVALSDILKHVIGFKDISIN</sequence>
<dbReference type="EMBL" id="SPOF01000005">
    <property type="protein sequence ID" value="TIB16016.1"/>
    <property type="molecule type" value="Genomic_DNA"/>
</dbReference>
<evidence type="ECO:0000256" key="9">
    <source>
        <dbReference type="ARBA" id="ARBA00023122"/>
    </source>
</evidence>
<evidence type="ECO:0000256" key="1">
    <source>
        <dbReference type="ARBA" id="ARBA00004370"/>
    </source>
</evidence>
<dbReference type="InterPro" id="IPR050511">
    <property type="entry name" value="AMPK_gamma/SDS23_families"/>
</dbReference>
<dbReference type="CDD" id="cd04618">
    <property type="entry name" value="CBS_euAMPK_gamma-like_repeat1"/>
    <property type="match status" value="1"/>
</dbReference>
<dbReference type="Pfam" id="PF00213">
    <property type="entry name" value="OSCP"/>
    <property type="match status" value="1"/>
</dbReference>
<evidence type="ECO:0000256" key="7">
    <source>
        <dbReference type="ARBA" id="ARBA00022781"/>
    </source>
</evidence>
<keyword evidence="5" id="KW-0813">Transport</keyword>
<dbReference type="GO" id="GO:0005737">
    <property type="term" value="C:cytoplasm"/>
    <property type="evidence" value="ECO:0007669"/>
    <property type="project" value="TreeGrafter"/>
</dbReference>
<dbReference type="PRINTS" id="PR00125">
    <property type="entry name" value="ATPASEDELTA"/>
</dbReference>
<dbReference type="GO" id="GO:0046933">
    <property type="term" value="F:proton-transporting ATP synthase activity, rotational mechanism"/>
    <property type="evidence" value="ECO:0007669"/>
    <property type="project" value="InterPro"/>
</dbReference>
<dbReference type="InterPro" id="IPR000644">
    <property type="entry name" value="CBS_dom"/>
</dbReference>
<feature type="domain" description="CBS" evidence="13">
    <location>
        <begin position="499"/>
        <end position="569"/>
    </location>
</feature>
<evidence type="ECO:0000256" key="4">
    <source>
        <dbReference type="ARBA" id="ARBA00014723"/>
    </source>
</evidence>
<dbReference type="Pfam" id="PF00571">
    <property type="entry name" value="CBS"/>
    <property type="match status" value="2"/>
</dbReference>
<evidence type="ECO:0000256" key="12">
    <source>
        <dbReference type="PROSITE-ProRule" id="PRU00703"/>
    </source>
</evidence>
<dbReference type="InterPro" id="IPR046342">
    <property type="entry name" value="CBS_dom_sf"/>
</dbReference>
<keyword evidence="11" id="KW-0066">ATP synthesis</keyword>
<proteinExistence type="inferred from homology"/>
<dbReference type="HAMAP" id="MF_01416">
    <property type="entry name" value="ATP_synth_delta_bact"/>
    <property type="match status" value="1"/>
</dbReference>
<evidence type="ECO:0000313" key="15">
    <source>
        <dbReference type="Proteomes" id="UP000306954"/>
    </source>
</evidence>
<keyword evidence="8" id="KW-0406">Ion transport</keyword>
<keyword evidence="9 12" id="KW-0129">CBS domain</keyword>
<reference evidence="14 15" key="1">
    <citation type="submission" date="2019-03" db="EMBL/GenBank/DDBJ databases">
        <title>Sequencing 23 genomes of Wallemia ichthyophaga.</title>
        <authorList>
            <person name="Gostincar C."/>
        </authorList>
    </citation>
    <scope>NUCLEOTIDE SEQUENCE [LARGE SCALE GENOMIC DNA]</scope>
    <source>
        <strain evidence="14 15">EXF-8621</strain>
    </source>
</reference>
<dbReference type="AlphaFoldDB" id="A0A4T0IQ21"/>
<dbReference type="SUPFAM" id="SSF54631">
    <property type="entry name" value="CBS-domain pair"/>
    <property type="match status" value="2"/>
</dbReference>
<accession>A0A4T0IQ21</accession>
<dbReference type="GO" id="GO:0016208">
    <property type="term" value="F:AMP binding"/>
    <property type="evidence" value="ECO:0007669"/>
    <property type="project" value="TreeGrafter"/>
</dbReference>
<dbReference type="SUPFAM" id="SSF47928">
    <property type="entry name" value="N-terminal domain of the delta subunit of the F1F0-ATP synthase"/>
    <property type="match status" value="1"/>
</dbReference>
<comment type="caution">
    <text evidence="14">The sequence shown here is derived from an EMBL/GenBank/DDBJ whole genome shotgun (WGS) entry which is preliminary data.</text>
</comment>
<dbReference type="InterPro" id="IPR000711">
    <property type="entry name" value="ATPase_OSCP/dsu"/>
</dbReference>
<protein>
    <recommendedName>
        <fullName evidence="4">ATP synthase subunit 5, mitochondrial</fullName>
    </recommendedName>
</protein>
<evidence type="ECO:0000256" key="11">
    <source>
        <dbReference type="ARBA" id="ARBA00023310"/>
    </source>
</evidence>
<dbReference type="NCBIfam" id="TIGR01145">
    <property type="entry name" value="ATP_synt_delta"/>
    <property type="match status" value="1"/>
</dbReference>